<keyword evidence="3" id="KW-0804">Transcription</keyword>
<dbReference type="Pfam" id="PF00072">
    <property type="entry name" value="Response_reg"/>
    <property type="match status" value="1"/>
</dbReference>
<evidence type="ECO:0000313" key="8">
    <source>
        <dbReference type="Proteomes" id="UP000632125"/>
    </source>
</evidence>
<dbReference type="GO" id="GO:0003700">
    <property type="term" value="F:DNA-binding transcription factor activity"/>
    <property type="evidence" value="ECO:0007669"/>
    <property type="project" value="InterPro"/>
</dbReference>
<evidence type="ECO:0000313" key="7">
    <source>
        <dbReference type="EMBL" id="MBD2872306.1"/>
    </source>
</evidence>
<dbReference type="SUPFAM" id="SSF46689">
    <property type="entry name" value="Homeodomain-like"/>
    <property type="match status" value="2"/>
</dbReference>
<dbReference type="PROSITE" id="PS00041">
    <property type="entry name" value="HTH_ARAC_FAMILY_1"/>
    <property type="match status" value="1"/>
</dbReference>
<evidence type="ECO:0000259" key="5">
    <source>
        <dbReference type="PROSITE" id="PS01124"/>
    </source>
</evidence>
<evidence type="ECO:0000256" key="2">
    <source>
        <dbReference type="ARBA" id="ARBA00023125"/>
    </source>
</evidence>
<dbReference type="InterPro" id="IPR011006">
    <property type="entry name" value="CheY-like_superfamily"/>
</dbReference>
<dbReference type="InterPro" id="IPR041522">
    <property type="entry name" value="CdaR_GGDEF"/>
</dbReference>
<reference evidence="7" key="1">
    <citation type="submission" date="2020-09" db="EMBL/GenBank/DDBJ databases">
        <title>A novel bacterium of genus Paenibacillus, isolated from South China Sea.</title>
        <authorList>
            <person name="Huang H."/>
            <person name="Mo K."/>
            <person name="Hu Y."/>
        </authorList>
    </citation>
    <scope>NUCLEOTIDE SEQUENCE</scope>
    <source>
        <strain evidence="7">IB182493</strain>
    </source>
</reference>
<dbReference type="PRINTS" id="PR00032">
    <property type="entry name" value="HTHARAC"/>
</dbReference>
<gene>
    <name evidence="7" type="ORF">IDH41_27345</name>
</gene>
<evidence type="ECO:0000256" key="1">
    <source>
        <dbReference type="ARBA" id="ARBA00023015"/>
    </source>
</evidence>
<dbReference type="PROSITE" id="PS01124">
    <property type="entry name" value="HTH_ARAC_FAMILY_2"/>
    <property type="match status" value="1"/>
</dbReference>
<keyword evidence="8" id="KW-1185">Reference proteome</keyword>
<dbReference type="InterPro" id="IPR020449">
    <property type="entry name" value="Tscrpt_reg_AraC-type_HTH"/>
</dbReference>
<evidence type="ECO:0000256" key="4">
    <source>
        <dbReference type="PROSITE-ProRule" id="PRU00169"/>
    </source>
</evidence>
<dbReference type="GO" id="GO:0000160">
    <property type="term" value="P:phosphorelay signal transduction system"/>
    <property type="evidence" value="ECO:0007669"/>
    <property type="project" value="InterPro"/>
</dbReference>
<dbReference type="PROSITE" id="PS50110">
    <property type="entry name" value="RESPONSE_REGULATORY"/>
    <property type="match status" value="1"/>
</dbReference>
<dbReference type="InterPro" id="IPR018062">
    <property type="entry name" value="HTH_AraC-typ_CS"/>
</dbReference>
<keyword evidence="1" id="KW-0805">Transcription regulation</keyword>
<dbReference type="Proteomes" id="UP000632125">
    <property type="component" value="Unassembled WGS sequence"/>
</dbReference>
<dbReference type="Pfam" id="PF12833">
    <property type="entry name" value="HTH_18"/>
    <property type="match status" value="1"/>
</dbReference>
<dbReference type="GO" id="GO:0043565">
    <property type="term" value="F:sequence-specific DNA binding"/>
    <property type="evidence" value="ECO:0007669"/>
    <property type="project" value="InterPro"/>
</dbReference>
<evidence type="ECO:0000256" key="3">
    <source>
        <dbReference type="ARBA" id="ARBA00023163"/>
    </source>
</evidence>
<keyword evidence="2" id="KW-0238">DNA-binding</keyword>
<evidence type="ECO:0000259" key="6">
    <source>
        <dbReference type="PROSITE" id="PS50110"/>
    </source>
</evidence>
<dbReference type="InterPro" id="IPR018060">
    <property type="entry name" value="HTH_AraC"/>
</dbReference>
<dbReference type="AlphaFoldDB" id="A0A927CUY0"/>
<comment type="caution">
    <text evidence="7">The sequence shown here is derived from an EMBL/GenBank/DDBJ whole genome shotgun (WGS) entry which is preliminary data.</text>
</comment>
<proteinExistence type="predicted"/>
<feature type="domain" description="Response regulatory" evidence="6">
    <location>
        <begin position="3"/>
        <end position="120"/>
    </location>
</feature>
<feature type="modified residue" description="4-aspartylphosphate" evidence="4">
    <location>
        <position position="55"/>
    </location>
</feature>
<dbReference type="Pfam" id="PF17853">
    <property type="entry name" value="GGDEF_2"/>
    <property type="match status" value="1"/>
</dbReference>
<dbReference type="CDD" id="cd17536">
    <property type="entry name" value="REC_YesN-like"/>
    <property type="match status" value="1"/>
</dbReference>
<dbReference type="PANTHER" id="PTHR43280">
    <property type="entry name" value="ARAC-FAMILY TRANSCRIPTIONAL REGULATOR"/>
    <property type="match status" value="1"/>
</dbReference>
<dbReference type="SMART" id="SM00342">
    <property type="entry name" value="HTH_ARAC"/>
    <property type="match status" value="1"/>
</dbReference>
<dbReference type="SMART" id="SM00448">
    <property type="entry name" value="REC"/>
    <property type="match status" value="1"/>
</dbReference>
<dbReference type="InterPro" id="IPR001789">
    <property type="entry name" value="Sig_transdc_resp-reg_receiver"/>
</dbReference>
<dbReference type="InterPro" id="IPR009057">
    <property type="entry name" value="Homeodomain-like_sf"/>
</dbReference>
<protein>
    <submittedName>
        <fullName evidence="7">Response regulator</fullName>
    </submittedName>
</protein>
<feature type="domain" description="HTH araC/xylS-type" evidence="5">
    <location>
        <begin position="428"/>
        <end position="526"/>
    </location>
</feature>
<sequence length="531" mass="60540">MIRVVLADDEPIIIKGLRKLIDWEAFGMEIVGQADDGNELMQRIEELDPAIVISDISMPHRSGIDIIKEIKERGLPVKVIFISAYQEFSYARDAVAYGAVDYLVKPVVKRQLENVLEKALSLISLHHEEEKRKGKLRLLERKSRHEELQDALIQMTDGNLAPQSKAYRDMEAKLPGPYYSVALIEIDRLKDGQDRWNEKERKLIEFAIGNVLQEAITDAGIGFAFVKRGMHVVAASHDDPEGACALAEDARSKIETFLKLKASVAVSRAVGELAKLAEAYREAEHALQMKFFVGGGRVLRYVPPARDQSFSQELYERQWAVIRCMTTRTWEEAGDSLRQWLEIVRKETYGNRSLAVSACFSSVVFIFQELAKSGLQPTKHAMNKSELQSLLASFESFDEMGGAIMDMFRRVHEEIGAESGNKDKLVLAKVKQYIDEHYAEDLTLETMAGMVYMNPYYFSSFFKKHTKQNFKPYVTEVRMNHAARLLAHTDLMIYEVAEKVGYNNARHFSDMFKKQYGQLPNDYRQASRNNG</sequence>
<organism evidence="7 8">
    <name type="scientific">Paenibacillus arenilitoris</name>
    <dbReference type="NCBI Taxonomy" id="2772299"/>
    <lineage>
        <taxon>Bacteria</taxon>
        <taxon>Bacillati</taxon>
        <taxon>Bacillota</taxon>
        <taxon>Bacilli</taxon>
        <taxon>Bacillales</taxon>
        <taxon>Paenibacillaceae</taxon>
        <taxon>Paenibacillus</taxon>
    </lineage>
</organism>
<dbReference type="Gene3D" id="3.40.50.2300">
    <property type="match status" value="1"/>
</dbReference>
<keyword evidence="4" id="KW-0597">Phosphoprotein</keyword>
<dbReference type="Gene3D" id="1.10.10.60">
    <property type="entry name" value="Homeodomain-like"/>
    <property type="match status" value="2"/>
</dbReference>
<dbReference type="RefSeq" id="WP_190866861.1">
    <property type="nucleotide sequence ID" value="NZ_JACXIY010000044.1"/>
</dbReference>
<dbReference type="EMBL" id="JACXIY010000044">
    <property type="protein sequence ID" value="MBD2872306.1"/>
    <property type="molecule type" value="Genomic_DNA"/>
</dbReference>
<dbReference type="PANTHER" id="PTHR43280:SF10">
    <property type="entry name" value="REGULATORY PROTEIN POCR"/>
    <property type="match status" value="1"/>
</dbReference>
<name>A0A927CUY0_9BACL</name>
<dbReference type="SUPFAM" id="SSF52172">
    <property type="entry name" value="CheY-like"/>
    <property type="match status" value="1"/>
</dbReference>
<accession>A0A927CUY0</accession>